<evidence type="ECO:0000313" key="1">
    <source>
        <dbReference type="EMBL" id="GAA4613661.1"/>
    </source>
</evidence>
<protein>
    <submittedName>
        <fullName evidence="1">DUF2332 domain-containing protein</fullName>
    </submittedName>
</protein>
<dbReference type="Pfam" id="PF10094">
    <property type="entry name" value="DUF2332"/>
    <property type="match status" value="1"/>
</dbReference>
<dbReference type="RefSeq" id="WP_345361705.1">
    <property type="nucleotide sequence ID" value="NZ_BAABHJ010000023.1"/>
</dbReference>
<name>A0ABP8TPW6_9ACTN</name>
<comment type="caution">
    <text evidence="1">The sequence shown here is derived from an EMBL/GenBank/DDBJ whole genome shotgun (WGS) entry which is preliminary data.</text>
</comment>
<gene>
    <name evidence="1" type="ORF">GCM10023195_59270</name>
</gene>
<sequence length="391" mass="42283">MSSARPDGDRGIEVQRLRRLFRFFAATQCRGRSPVYETLSEGVADDDGLLDLLMSTPDEQRRPSLLFAAVNLLLASDAGSALADYYPIHGGRRPVDGRLVPTFAAFCARHRDELGRLLYSRSTQTNEIRRCVALRLGLAHVYRRWPGPLALTEVGASAGLNLLLDRYRYRVGDQETSSAAASPVTIACEVRGSVRTGQIFGPILEITHRLGIDRHPVNLADPGARAWLEAFVWPEQTGDLAVLRGAIDLAVSTADATVVPGDATTDTARLIGELPGREPVVVFTASLLSYLTADARAAFAAQLRQAAEHRPVAWVFAEAPGLVAATDPWLAGPAGPVAQRNSLFLVGAGLLGDGRREDALLALADPYLRWIAPARDETDDFQWLPASTDAD</sequence>
<dbReference type="InterPro" id="IPR011200">
    <property type="entry name" value="UCP012608"/>
</dbReference>
<organism evidence="1 2">
    <name type="scientific">Actinoallomurus liliacearum</name>
    <dbReference type="NCBI Taxonomy" id="1080073"/>
    <lineage>
        <taxon>Bacteria</taxon>
        <taxon>Bacillati</taxon>
        <taxon>Actinomycetota</taxon>
        <taxon>Actinomycetes</taxon>
        <taxon>Streptosporangiales</taxon>
        <taxon>Thermomonosporaceae</taxon>
        <taxon>Actinoallomurus</taxon>
    </lineage>
</organism>
<dbReference type="Proteomes" id="UP001500212">
    <property type="component" value="Unassembled WGS sequence"/>
</dbReference>
<accession>A0ABP8TPW6</accession>
<proteinExistence type="predicted"/>
<evidence type="ECO:0000313" key="2">
    <source>
        <dbReference type="Proteomes" id="UP001500212"/>
    </source>
</evidence>
<dbReference type="EMBL" id="BAABHJ010000023">
    <property type="protein sequence ID" value="GAA4613661.1"/>
    <property type="molecule type" value="Genomic_DNA"/>
</dbReference>
<keyword evidence="2" id="KW-1185">Reference proteome</keyword>
<reference evidence="2" key="1">
    <citation type="journal article" date="2019" name="Int. J. Syst. Evol. Microbiol.">
        <title>The Global Catalogue of Microorganisms (GCM) 10K type strain sequencing project: providing services to taxonomists for standard genome sequencing and annotation.</title>
        <authorList>
            <consortium name="The Broad Institute Genomics Platform"/>
            <consortium name="The Broad Institute Genome Sequencing Center for Infectious Disease"/>
            <person name="Wu L."/>
            <person name="Ma J."/>
        </authorList>
    </citation>
    <scope>NUCLEOTIDE SEQUENCE [LARGE SCALE GENOMIC DNA]</scope>
    <source>
        <strain evidence="2">JCM 17938</strain>
    </source>
</reference>